<accession>A0A3A4ZG99</accession>
<reference evidence="1 2" key="1">
    <citation type="journal article" date="2017" name="ISME J.">
        <title>Energy and carbon metabolisms in a deep terrestrial subsurface fluid microbial community.</title>
        <authorList>
            <person name="Momper L."/>
            <person name="Jungbluth S.P."/>
            <person name="Lee M.D."/>
            <person name="Amend J.P."/>
        </authorList>
    </citation>
    <scope>NUCLEOTIDE SEQUENCE [LARGE SCALE GENOMIC DNA]</scope>
    <source>
        <strain evidence="1">SURF_46</strain>
    </source>
</reference>
<dbReference type="AlphaFoldDB" id="A0A3A4ZG99"/>
<protein>
    <submittedName>
        <fullName evidence="1">Uncharacterized protein</fullName>
    </submittedName>
</protein>
<comment type="caution">
    <text evidence="1">The sequence shown here is derived from an EMBL/GenBank/DDBJ whole genome shotgun (WGS) entry which is preliminary data.</text>
</comment>
<dbReference type="EMBL" id="QZJF01000005">
    <property type="protein sequence ID" value="RJR28028.1"/>
    <property type="molecule type" value="Genomic_DNA"/>
</dbReference>
<evidence type="ECO:0000313" key="2">
    <source>
        <dbReference type="Proteomes" id="UP000265540"/>
    </source>
</evidence>
<gene>
    <name evidence="1" type="ORF">C4561_00795</name>
</gene>
<evidence type="ECO:0000313" key="1">
    <source>
        <dbReference type="EMBL" id="RJR28028.1"/>
    </source>
</evidence>
<dbReference type="Proteomes" id="UP000265540">
    <property type="component" value="Unassembled WGS sequence"/>
</dbReference>
<sequence>MITVSSEDIEYLEKSRSDFLEQLKIKNNDLLFGVGDLVVEVIKPLSKGTVVENKTDFLLEILAYVAGVEYVTLNKLSILKFDTDIKATKYKAFLDIRSALGYGTIKINKKLLKTLMYYKDQAESMNCLSDWCHDEANRIQRKYQIPIDALQKLPEAIYEIILEFLKDKQTLTNGEEMYIAFLNDSIDIALTRFSEDLGLIPITLYSLRAKTPKGIKNTYCRYCHNSINRGDAGDYCTKRGNRVCFEQNVGSRTKRKSTNELVFINTKDKVCVSCGIPLEYNVCRIVGDKLLCKKPQCYERLKYKSKKLKR</sequence>
<name>A0A3A4ZG99_UNCKA</name>
<proteinExistence type="predicted"/>
<organism evidence="1 2">
    <name type="scientific">candidate division WWE3 bacterium</name>
    <dbReference type="NCBI Taxonomy" id="2053526"/>
    <lineage>
        <taxon>Bacteria</taxon>
        <taxon>Katanobacteria</taxon>
    </lineage>
</organism>